<organism evidence="2 3">
    <name type="scientific">Paenibacillus rigui</name>
    <dbReference type="NCBI Taxonomy" id="554312"/>
    <lineage>
        <taxon>Bacteria</taxon>
        <taxon>Bacillati</taxon>
        <taxon>Bacillota</taxon>
        <taxon>Bacilli</taxon>
        <taxon>Bacillales</taxon>
        <taxon>Paenibacillaceae</taxon>
        <taxon>Paenibacillus</taxon>
    </lineage>
</organism>
<protein>
    <submittedName>
        <fullName evidence="2">Lipase</fullName>
    </submittedName>
</protein>
<sequence length="270" mass="28943">MPASSFNTRTALFLAALCHQTYVQFDSPEGSFIVPCGYRHVLSFTAEAFHNTTETFGFLLESEHQIIIAFRGSATPNDWVSNGIARQISDGGKAGAGSGSASHQGFTRMYASASEQIRTALLSLSPDKELMITGHSLGGALATLCATDTALRPPRRKPVVYTFASPRVGNPEFARLFNRSAASSIRIVNPNDVVPHVPPLVYRSPATKELYYYLHVRGRSNLPFEGGSVSANHALTNYYTALASLDPACASELQSANPGLCPVVTETATA</sequence>
<reference evidence="2 3" key="1">
    <citation type="submission" date="2017-07" db="EMBL/GenBank/DDBJ databases">
        <title>Genome sequencing and assembly of Paenibacillus rigui.</title>
        <authorList>
            <person name="Mayilraj S."/>
        </authorList>
    </citation>
    <scope>NUCLEOTIDE SEQUENCE [LARGE SCALE GENOMIC DNA]</scope>
    <source>
        <strain evidence="2 3">JCM 16352</strain>
    </source>
</reference>
<accession>A0A229UNK2</accession>
<evidence type="ECO:0000313" key="3">
    <source>
        <dbReference type="Proteomes" id="UP000215509"/>
    </source>
</evidence>
<dbReference type="OrthoDB" id="5522031at2"/>
<dbReference type="SUPFAM" id="SSF53474">
    <property type="entry name" value="alpha/beta-Hydrolases"/>
    <property type="match status" value="1"/>
</dbReference>
<dbReference type="Proteomes" id="UP000215509">
    <property type="component" value="Unassembled WGS sequence"/>
</dbReference>
<name>A0A229UNK2_9BACL</name>
<dbReference type="PANTHER" id="PTHR45856:SF24">
    <property type="entry name" value="FUNGAL LIPASE-LIKE DOMAIN-CONTAINING PROTEIN"/>
    <property type="match status" value="1"/>
</dbReference>
<dbReference type="InterPro" id="IPR002921">
    <property type="entry name" value="Fungal_lipase-type"/>
</dbReference>
<dbReference type="CDD" id="cd00519">
    <property type="entry name" value="Lipase_3"/>
    <property type="match status" value="1"/>
</dbReference>
<proteinExistence type="predicted"/>
<evidence type="ECO:0000313" key="2">
    <source>
        <dbReference type="EMBL" id="OXM84895.1"/>
    </source>
</evidence>
<evidence type="ECO:0000259" key="1">
    <source>
        <dbReference type="Pfam" id="PF01764"/>
    </source>
</evidence>
<gene>
    <name evidence="2" type="ORF">CF651_18505</name>
</gene>
<dbReference type="AlphaFoldDB" id="A0A229UNK2"/>
<dbReference type="Pfam" id="PF01764">
    <property type="entry name" value="Lipase_3"/>
    <property type="match status" value="1"/>
</dbReference>
<dbReference type="Gene3D" id="3.40.50.1820">
    <property type="entry name" value="alpha/beta hydrolase"/>
    <property type="match status" value="1"/>
</dbReference>
<dbReference type="EMBL" id="NMQW01000025">
    <property type="protein sequence ID" value="OXM84895.1"/>
    <property type="molecule type" value="Genomic_DNA"/>
</dbReference>
<dbReference type="InterPro" id="IPR029058">
    <property type="entry name" value="AB_hydrolase_fold"/>
</dbReference>
<dbReference type="GO" id="GO:0006629">
    <property type="term" value="P:lipid metabolic process"/>
    <property type="evidence" value="ECO:0007669"/>
    <property type="project" value="InterPro"/>
</dbReference>
<dbReference type="RefSeq" id="WP_094016343.1">
    <property type="nucleotide sequence ID" value="NZ_NMQW01000025.1"/>
</dbReference>
<keyword evidence="3" id="KW-1185">Reference proteome</keyword>
<dbReference type="PANTHER" id="PTHR45856">
    <property type="entry name" value="ALPHA/BETA-HYDROLASES SUPERFAMILY PROTEIN"/>
    <property type="match status" value="1"/>
</dbReference>
<feature type="domain" description="Fungal lipase-type" evidence="1">
    <location>
        <begin position="67"/>
        <end position="200"/>
    </location>
</feature>
<comment type="caution">
    <text evidence="2">The sequence shown here is derived from an EMBL/GenBank/DDBJ whole genome shotgun (WGS) entry which is preliminary data.</text>
</comment>
<dbReference type="InterPro" id="IPR051218">
    <property type="entry name" value="Sec_MonoDiacylglyc_Lipase"/>
</dbReference>